<keyword evidence="2" id="KW-0812">Transmembrane</keyword>
<reference evidence="4" key="2">
    <citation type="submission" date="2015-01" db="EMBL/GenBank/DDBJ databases">
        <title>Evolutionary Origins and Diversification of the Mycorrhizal Mutualists.</title>
        <authorList>
            <consortium name="DOE Joint Genome Institute"/>
            <consortium name="Mycorrhizal Genomics Consortium"/>
            <person name="Kohler A."/>
            <person name="Kuo A."/>
            <person name="Nagy L.G."/>
            <person name="Floudas D."/>
            <person name="Copeland A."/>
            <person name="Barry K.W."/>
            <person name="Cichocki N."/>
            <person name="Veneault-Fourrey C."/>
            <person name="LaButti K."/>
            <person name="Lindquist E.A."/>
            <person name="Lipzen A."/>
            <person name="Lundell T."/>
            <person name="Morin E."/>
            <person name="Murat C."/>
            <person name="Riley R."/>
            <person name="Ohm R."/>
            <person name="Sun H."/>
            <person name="Tunlid A."/>
            <person name="Henrissat B."/>
            <person name="Grigoriev I.V."/>
            <person name="Hibbett D.S."/>
            <person name="Martin F."/>
        </authorList>
    </citation>
    <scope>NUCLEOTIDE SEQUENCE [LARGE SCALE GENOMIC DNA]</scope>
    <source>
        <strain evidence="4">MUT 4182</strain>
    </source>
</reference>
<feature type="region of interest" description="Disordered" evidence="1">
    <location>
        <begin position="167"/>
        <end position="207"/>
    </location>
</feature>
<evidence type="ECO:0000256" key="1">
    <source>
        <dbReference type="SAM" id="MobiDB-lite"/>
    </source>
</evidence>
<dbReference type="Proteomes" id="UP000054248">
    <property type="component" value="Unassembled WGS sequence"/>
</dbReference>
<dbReference type="STRING" id="1051891.A0A0C3QQJ7"/>
<evidence type="ECO:0008006" key="5">
    <source>
        <dbReference type="Google" id="ProtNLM"/>
    </source>
</evidence>
<proteinExistence type="predicted"/>
<keyword evidence="2" id="KW-0472">Membrane</keyword>
<evidence type="ECO:0000313" key="4">
    <source>
        <dbReference type="Proteomes" id="UP000054248"/>
    </source>
</evidence>
<dbReference type="Gene3D" id="3.40.50.1820">
    <property type="entry name" value="alpha/beta hydrolase"/>
    <property type="match status" value="1"/>
</dbReference>
<dbReference type="PANTHER" id="PTHR37471:SF1">
    <property type="entry name" value="AB HYDROLASE-1 DOMAIN-CONTAINING PROTEIN"/>
    <property type="match status" value="1"/>
</dbReference>
<evidence type="ECO:0000313" key="3">
    <source>
        <dbReference type="EMBL" id="KIO30796.1"/>
    </source>
</evidence>
<organism evidence="3 4">
    <name type="scientific">Tulasnella calospora MUT 4182</name>
    <dbReference type="NCBI Taxonomy" id="1051891"/>
    <lineage>
        <taxon>Eukaryota</taxon>
        <taxon>Fungi</taxon>
        <taxon>Dikarya</taxon>
        <taxon>Basidiomycota</taxon>
        <taxon>Agaricomycotina</taxon>
        <taxon>Agaricomycetes</taxon>
        <taxon>Cantharellales</taxon>
        <taxon>Tulasnellaceae</taxon>
        <taxon>Tulasnella</taxon>
    </lineage>
</organism>
<dbReference type="InterPro" id="IPR029058">
    <property type="entry name" value="AB_hydrolase_fold"/>
</dbReference>
<dbReference type="PANTHER" id="PTHR37471">
    <property type="entry name" value="UNNAMED PRODUCT"/>
    <property type="match status" value="1"/>
</dbReference>
<feature type="compositionally biased region" description="Polar residues" evidence="1">
    <location>
        <begin position="184"/>
        <end position="195"/>
    </location>
</feature>
<sequence length="615" mass="70388">MTDSQQVLQLGGPHPDFNIDQPVINSATTANGTTLPPDTDGLERHEAEGLEEECDDRPPISGRTLGYWLTLVFFVGPFYVIPPLSWAYTVYVTVRLGQAWKHKVSLLRALSIWQWVLLSYTVFECIFSIYYYFLCRKVSRRESQVPKRDPAELRLAIQRLLEDDLDYHPTQETNSPVPPKAPTTGETESGLFTSSSPPPPRLAHDDPRAVDFRNHFRLWFRGKPWRQISRQNMRDWFAWSLFDLYFDKLDEAQKSMVEEAVVLIECRTGCSLSDDKGEKDPTVDVMRLTSDPIVTWSRPGLLYVLGGVMNFTSELWLRWKYGMVKQEFGGIEYLIREGSPSSDSEQPSDLEPIILLHGLGFGLLQYFNTIVYILNRIPAHQPLVVPLDHSISQSIWHPSHLEPMSRDDWVQGLKGLIEKHGWDGDVAMISHSKGSYIHTWILKQYPELVKRSCFTDPVCFCIWEGDLCWNFVYRTPRDTWQLIIKYFAATEPGISLVVQRHFDWVANALWIDEIPHSTEPYYTSFLLGSLDVVINTARVRRYLEKHGIREGIHWNPRGHHGSFASSILCVPLDSGQTQLISFSIGTAQAAIGWTGLQNIVNWLLMPRSSSVPPLP</sequence>
<feature type="transmembrane region" description="Helical" evidence="2">
    <location>
        <begin position="353"/>
        <end position="374"/>
    </location>
</feature>
<dbReference type="HOGENOM" id="CLU_028357_0_0_1"/>
<keyword evidence="2" id="KW-1133">Transmembrane helix</keyword>
<dbReference type="SUPFAM" id="SSF53474">
    <property type="entry name" value="alpha/beta-Hydrolases"/>
    <property type="match status" value="1"/>
</dbReference>
<dbReference type="EMBL" id="KN822968">
    <property type="protein sequence ID" value="KIO30796.1"/>
    <property type="molecule type" value="Genomic_DNA"/>
</dbReference>
<dbReference type="OrthoDB" id="6431331at2759"/>
<accession>A0A0C3QQJ7</accession>
<keyword evidence="4" id="KW-1185">Reference proteome</keyword>
<feature type="transmembrane region" description="Helical" evidence="2">
    <location>
        <begin position="67"/>
        <end position="92"/>
    </location>
</feature>
<dbReference type="AlphaFoldDB" id="A0A0C3QQJ7"/>
<feature type="transmembrane region" description="Helical" evidence="2">
    <location>
        <begin position="112"/>
        <end position="133"/>
    </location>
</feature>
<gene>
    <name evidence="3" type="ORF">M407DRAFT_20121</name>
</gene>
<protein>
    <recommendedName>
        <fullName evidence="5">AB hydrolase-1 domain-containing protein</fullName>
    </recommendedName>
</protein>
<name>A0A0C3QQJ7_9AGAM</name>
<reference evidence="3 4" key="1">
    <citation type="submission" date="2014-04" db="EMBL/GenBank/DDBJ databases">
        <authorList>
            <consortium name="DOE Joint Genome Institute"/>
            <person name="Kuo A."/>
            <person name="Girlanda M."/>
            <person name="Perotto S."/>
            <person name="Kohler A."/>
            <person name="Nagy L.G."/>
            <person name="Floudas D."/>
            <person name="Copeland A."/>
            <person name="Barry K.W."/>
            <person name="Cichocki N."/>
            <person name="Veneault-Fourrey C."/>
            <person name="LaButti K."/>
            <person name="Lindquist E.A."/>
            <person name="Lipzen A."/>
            <person name="Lundell T."/>
            <person name="Morin E."/>
            <person name="Murat C."/>
            <person name="Sun H."/>
            <person name="Tunlid A."/>
            <person name="Henrissat B."/>
            <person name="Grigoriev I.V."/>
            <person name="Hibbett D.S."/>
            <person name="Martin F."/>
            <person name="Nordberg H.P."/>
            <person name="Cantor M.N."/>
            <person name="Hua S.X."/>
        </authorList>
    </citation>
    <scope>NUCLEOTIDE SEQUENCE [LARGE SCALE GENOMIC DNA]</scope>
    <source>
        <strain evidence="3 4">MUT 4182</strain>
    </source>
</reference>
<evidence type="ECO:0000256" key="2">
    <source>
        <dbReference type="SAM" id="Phobius"/>
    </source>
</evidence>